<name>A0A2M7GCD1_9BACT</name>
<sequence>MLNTERKPQVFDFATLTQAKQGLQKSDQLRHRQSVELYTQGRQLIREAFLPPVNKAKLKQATDCFAKGIQANYKNPANYFGMGFLFLLITQPLQALPYLKAGLELEPGSELGKELLQQAQRGVAQPKTAPQALVPNIPQFDKPASEMDFDDLYDSTEAAIMLFLKQMMTDEVLGLTPSPNPKQLEVVQTKLNRFQEKTQEFNHRLQILDQEMEVSDLRQQLGTIDKALQRILSLSQLFEQFIEIHLDIQKHTDLTDEIMAESQATEDPQDIEVLEENLQVLLDHCDSVADRLDELESKKINIHPLQTPYQHYAEQLERFQDVLEETIDRLKSV</sequence>
<dbReference type="Proteomes" id="UP000231019">
    <property type="component" value="Unassembled WGS sequence"/>
</dbReference>
<dbReference type="InterPro" id="IPR011990">
    <property type="entry name" value="TPR-like_helical_dom_sf"/>
</dbReference>
<proteinExistence type="predicted"/>
<protein>
    <submittedName>
        <fullName evidence="2">Uncharacterized protein</fullName>
    </submittedName>
</protein>
<dbReference type="SUPFAM" id="SSF48452">
    <property type="entry name" value="TPR-like"/>
    <property type="match status" value="1"/>
</dbReference>
<organism evidence="2 3">
    <name type="scientific">bacterium (Candidatus Blackallbacteria) CG17_big_fil_post_rev_8_21_14_2_50_48_46</name>
    <dbReference type="NCBI Taxonomy" id="2014261"/>
    <lineage>
        <taxon>Bacteria</taxon>
        <taxon>Candidatus Blackallbacteria</taxon>
    </lineage>
</organism>
<accession>A0A2M7GCD1</accession>
<evidence type="ECO:0000313" key="2">
    <source>
        <dbReference type="EMBL" id="PIW19607.1"/>
    </source>
</evidence>
<dbReference type="AlphaFoldDB" id="A0A2M7GCD1"/>
<feature type="coiled-coil region" evidence="1">
    <location>
        <begin position="278"/>
        <end position="333"/>
    </location>
</feature>
<reference evidence="2 3" key="1">
    <citation type="submission" date="2017-09" db="EMBL/GenBank/DDBJ databases">
        <title>Depth-based differentiation of microbial function through sediment-hosted aquifers and enrichment of novel symbionts in the deep terrestrial subsurface.</title>
        <authorList>
            <person name="Probst A.J."/>
            <person name="Ladd B."/>
            <person name="Jarett J.K."/>
            <person name="Geller-Mcgrath D.E."/>
            <person name="Sieber C.M."/>
            <person name="Emerson J.B."/>
            <person name="Anantharaman K."/>
            <person name="Thomas B.C."/>
            <person name="Malmstrom R."/>
            <person name="Stieglmeier M."/>
            <person name="Klingl A."/>
            <person name="Woyke T."/>
            <person name="Ryan C.M."/>
            <person name="Banfield J.F."/>
        </authorList>
    </citation>
    <scope>NUCLEOTIDE SEQUENCE [LARGE SCALE GENOMIC DNA]</scope>
    <source>
        <strain evidence="2">CG17_big_fil_post_rev_8_21_14_2_50_48_46</strain>
    </source>
</reference>
<keyword evidence="1" id="KW-0175">Coiled coil</keyword>
<gene>
    <name evidence="2" type="ORF">COW36_00225</name>
</gene>
<evidence type="ECO:0000313" key="3">
    <source>
        <dbReference type="Proteomes" id="UP000231019"/>
    </source>
</evidence>
<comment type="caution">
    <text evidence="2">The sequence shown here is derived from an EMBL/GenBank/DDBJ whole genome shotgun (WGS) entry which is preliminary data.</text>
</comment>
<dbReference type="EMBL" id="PFFQ01000003">
    <property type="protein sequence ID" value="PIW19607.1"/>
    <property type="molecule type" value="Genomic_DNA"/>
</dbReference>
<evidence type="ECO:0000256" key="1">
    <source>
        <dbReference type="SAM" id="Coils"/>
    </source>
</evidence>